<keyword evidence="2" id="KW-0812">Transmembrane</keyword>
<feature type="compositionally biased region" description="Polar residues" evidence="1">
    <location>
        <begin position="72"/>
        <end position="83"/>
    </location>
</feature>
<keyword evidence="2" id="KW-0472">Membrane</keyword>
<feature type="compositionally biased region" description="Low complexity" evidence="1">
    <location>
        <begin position="210"/>
        <end position="232"/>
    </location>
</feature>
<keyword evidence="2" id="KW-1133">Transmembrane helix</keyword>
<dbReference type="AlphaFoldDB" id="A8Q4M0"/>
<comment type="caution">
    <text evidence="3">The sequence shown here is derived from an EMBL/GenBank/DDBJ whole genome shotgun (WGS) entry which is preliminary data.</text>
</comment>
<dbReference type="RefSeq" id="XP_001730189.1">
    <property type="nucleotide sequence ID" value="XM_001730137.1"/>
</dbReference>
<name>A8Q4M0_MALGO</name>
<gene>
    <name evidence="3" type="ORF">MGL_2571</name>
</gene>
<organism evidence="3 4">
    <name type="scientific">Malassezia globosa (strain ATCC MYA-4612 / CBS 7966)</name>
    <name type="common">Dandruff-associated fungus</name>
    <dbReference type="NCBI Taxonomy" id="425265"/>
    <lineage>
        <taxon>Eukaryota</taxon>
        <taxon>Fungi</taxon>
        <taxon>Dikarya</taxon>
        <taxon>Basidiomycota</taxon>
        <taxon>Ustilaginomycotina</taxon>
        <taxon>Malasseziomycetes</taxon>
        <taxon>Malasseziales</taxon>
        <taxon>Malasseziaceae</taxon>
        <taxon>Malassezia</taxon>
    </lineage>
</organism>
<dbReference type="Proteomes" id="UP000008837">
    <property type="component" value="Unassembled WGS sequence"/>
</dbReference>
<dbReference type="KEGG" id="mgl:MGL_2571"/>
<evidence type="ECO:0000313" key="4">
    <source>
        <dbReference type="Proteomes" id="UP000008837"/>
    </source>
</evidence>
<feature type="region of interest" description="Disordered" evidence="1">
    <location>
        <begin position="69"/>
        <end position="342"/>
    </location>
</feature>
<feature type="compositionally biased region" description="Polar residues" evidence="1">
    <location>
        <begin position="137"/>
        <end position="152"/>
    </location>
</feature>
<dbReference type="EMBL" id="AAYY01000009">
    <property type="protein sequence ID" value="EDP42975.1"/>
    <property type="molecule type" value="Genomic_DNA"/>
</dbReference>
<evidence type="ECO:0000256" key="1">
    <source>
        <dbReference type="SAM" id="MobiDB-lite"/>
    </source>
</evidence>
<protein>
    <submittedName>
        <fullName evidence="3">Uncharacterized protein</fullName>
    </submittedName>
</protein>
<feature type="transmembrane region" description="Helical" evidence="2">
    <location>
        <begin position="20"/>
        <end position="53"/>
    </location>
</feature>
<keyword evidence="4" id="KW-1185">Reference proteome</keyword>
<proteinExistence type="predicted"/>
<feature type="compositionally biased region" description="Low complexity" evidence="1">
    <location>
        <begin position="98"/>
        <end position="114"/>
    </location>
</feature>
<dbReference type="VEuPathDB" id="FungiDB:MGL_2571"/>
<feature type="compositionally biased region" description="Low complexity" evidence="1">
    <location>
        <begin position="305"/>
        <end position="322"/>
    </location>
</feature>
<feature type="compositionally biased region" description="Polar residues" evidence="1">
    <location>
        <begin position="280"/>
        <end position="289"/>
    </location>
</feature>
<feature type="compositionally biased region" description="Low complexity" evidence="1">
    <location>
        <begin position="181"/>
        <end position="197"/>
    </location>
</feature>
<reference evidence="3 4" key="1">
    <citation type="journal article" date="2007" name="Proc. Natl. Acad. Sci. U.S.A.">
        <title>Dandruff-associated Malassezia genomes reveal convergent and divergent virulence traits shared with plant and human fungal pathogens.</title>
        <authorList>
            <person name="Xu J."/>
            <person name="Saunders C.W."/>
            <person name="Hu P."/>
            <person name="Grant R.A."/>
            <person name="Boekhout T."/>
            <person name="Kuramae E.E."/>
            <person name="Kronstad J.W."/>
            <person name="Deangelis Y.M."/>
            <person name="Reeder N.L."/>
            <person name="Johnstone K.R."/>
            <person name="Leland M."/>
            <person name="Fieno A.M."/>
            <person name="Begley W.M."/>
            <person name="Sun Y."/>
            <person name="Lacey M.P."/>
            <person name="Chaudhary T."/>
            <person name="Keough T."/>
            <person name="Chu L."/>
            <person name="Sears R."/>
            <person name="Yuan B."/>
            <person name="Dawson T.L.Jr."/>
        </authorList>
    </citation>
    <scope>NUCLEOTIDE SEQUENCE [LARGE SCALE GENOMIC DNA]</scope>
    <source>
        <strain evidence="4">ATCC MYA-4612 / CBS 7966</strain>
    </source>
</reference>
<evidence type="ECO:0000313" key="3">
    <source>
        <dbReference type="EMBL" id="EDP42975.1"/>
    </source>
</evidence>
<evidence type="ECO:0000256" key="2">
    <source>
        <dbReference type="SAM" id="Phobius"/>
    </source>
</evidence>
<sequence length="342" mass="35331">MSESAESWMSDSAMPVFSSLMTLIASLIKTLVVLSLQLTAFSCGVWPFIFLILCELRGLYLTYVRDGGSDPDSLSQDDTQTPAVQEKPVPMTEHHKTAATAAAVTEAATTESTSGLAPVSNPVPEANVPASSSSSSTPTISQATPGLSNTALDASAPTRTERGVTEPANHETPGATAPLVSPASEPSTSSESNAAEPLAQRVAPQTQQVSLSDTTSLLSDTPEPAPSSTTSSHLLHDADYVPPGDSIPKPIPAIRDASPVTRAKISVVSTGSGHGHYPATSMNPSSNTVLHPESNQRESADANVPSSASTAMSTSSRMPTSTQAGQSSPMPPIVMNYPHAPM</sequence>
<dbReference type="GeneID" id="5854496"/>
<accession>A8Q4M0</accession>
<dbReference type="InParanoid" id="A8Q4M0"/>